<protein>
    <submittedName>
        <fullName evidence="1">Uncharacterized protein</fullName>
    </submittedName>
</protein>
<accession>A0A3G5A1S4</accession>
<name>A0A3G5A1S4_9VIRU</name>
<reference evidence="1" key="1">
    <citation type="submission" date="2018-10" db="EMBL/GenBank/DDBJ databases">
        <title>Hidden diversity of soil giant viruses.</title>
        <authorList>
            <person name="Schulz F."/>
            <person name="Alteio L."/>
            <person name="Goudeau D."/>
            <person name="Ryan E.M."/>
            <person name="Malmstrom R.R."/>
            <person name="Blanchard J."/>
            <person name="Woyke T."/>
        </authorList>
    </citation>
    <scope>NUCLEOTIDE SEQUENCE</scope>
    <source>
        <strain evidence="1">HAV1</strain>
    </source>
</reference>
<proteinExistence type="predicted"/>
<evidence type="ECO:0000313" key="1">
    <source>
        <dbReference type="EMBL" id="AYV81142.1"/>
    </source>
</evidence>
<dbReference type="EMBL" id="MK072260">
    <property type="protein sequence ID" value="AYV81142.1"/>
    <property type="molecule type" value="Genomic_DNA"/>
</dbReference>
<sequence length="140" mass="16071">MTDCVSVKVCRKSCFSSDAKNVDLYKKHLLDSGEKVHRVSCLFTNIECLNYDPGKLDMIRAWCSRAETPNNNLHITIENFVIYLSSGKFKKETSMWSAFELLLEFVSDITSDNLHSVTSLFKNAAIKNWVFLSMIEKIDF</sequence>
<gene>
    <name evidence="1" type="ORF">Harvfovirus18_10</name>
</gene>
<organism evidence="1">
    <name type="scientific">Harvfovirus sp</name>
    <dbReference type="NCBI Taxonomy" id="2487768"/>
    <lineage>
        <taxon>Viruses</taxon>
        <taxon>Varidnaviria</taxon>
        <taxon>Bamfordvirae</taxon>
        <taxon>Nucleocytoviricota</taxon>
        <taxon>Megaviricetes</taxon>
        <taxon>Imitervirales</taxon>
        <taxon>Mimiviridae</taxon>
        <taxon>Klosneuvirinae</taxon>
    </lineage>
</organism>